<dbReference type="EMBL" id="MU864353">
    <property type="protein sequence ID" value="KAK4192814.1"/>
    <property type="molecule type" value="Genomic_DNA"/>
</dbReference>
<organism evidence="1 2">
    <name type="scientific">Podospora australis</name>
    <dbReference type="NCBI Taxonomy" id="1536484"/>
    <lineage>
        <taxon>Eukaryota</taxon>
        <taxon>Fungi</taxon>
        <taxon>Dikarya</taxon>
        <taxon>Ascomycota</taxon>
        <taxon>Pezizomycotina</taxon>
        <taxon>Sordariomycetes</taxon>
        <taxon>Sordariomycetidae</taxon>
        <taxon>Sordariales</taxon>
        <taxon>Podosporaceae</taxon>
        <taxon>Podospora</taxon>
    </lineage>
</organism>
<keyword evidence="2" id="KW-1185">Reference proteome</keyword>
<evidence type="ECO:0000313" key="1">
    <source>
        <dbReference type="EMBL" id="KAK4192814.1"/>
    </source>
</evidence>
<dbReference type="GO" id="GO:0006044">
    <property type="term" value="P:N-acetylglucosamine metabolic process"/>
    <property type="evidence" value="ECO:0007669"/>
    <property type="project" value="TreeGrafter"/>
</dbReference>
<dbReference type="GO" id="GO:0003830">
    <property type="term" value="F:beta-1,4-mannosylglycoprotein 4-beta-N-acetylglucosaminyltransferase activity"/>
    <property type="evidence" value="ECO:0007669"/>
    <property type="project" value="InterPro"/>
</dbReference>
<dbReference type="Pfam" id="PF04724">
    <property type="entry name" value="Glyco_transf_17"/>
    <property type="match status" value="1"/>
</dbReference>
<protein>
    <submittedName>
        <fullName evidence="1">Glycosyltransferase</fullName>
    </submittedName>
</protein>
<name>A0AAN6X2I0_9PEZI</name>
<accession>A0AAN6X2I0</accession>
<dbReference type="PANTHER" id="PTHR12224">
    <property type="entry name" value="BETA-1,4-MANNOSYL-GLYCOPROTEIN BETA-1,4-N-ACETYLGLUCOSAMINYL-TRANSFERASE"/>
    <property type="match status" value="1"/>
</dbReference>
<proteinExistence type="predicted"/>
<reference evidence="1" key="1">
    <citation type="journal article" date="2023" name="Mol. Phylogenet. Evol.">
        <title>Genome-scale phylogeny and comparative genomics of the fungal order Sordariales.</title>
        <authorList>
            <person name="Hensen N."/>
            <person name="Bonometti L."/>
            <person name="Westerberg I."/>
            <person name="Brannstrom I.O."/>
            <person name="Guillou S."/>
            <person name="Cros-Aarteil S."/>
            <person name="Calhoun S."/>
            <person name="Haridas S."/>
            <person name="Kuo A."/>
            <person name="Mondo S."/>
            <person name="Pangilinan J."/>
            <person name="Riley R."/>
            <person name="LaButti K."/>
            <person name="Andreopoulos B."/>
            <person name="Lipzen A."/>
            <person name="Chen C."/>
            <person name="Yan M."/>
            <person name="Daum C."/>
            <person name="Ng V."/>
            <person name="Clum A."/>
            <person name="Steindorff A."/>
            <person name="Ohm R.A."/>
            <person name="Martin F."/>
            <person name="Silar P."/>
            <person name="Natvig D.O."/>
            <person name="Lalanne C."/>
            <person name="Gautier V."/>
            <person name="Ament-Velasquez S.L."/>
            <person name="Kruys A."/>
            <person name="Hutchinson M.I."/>
            <person name="Powell A.J."/>
            <person name="Barry K."/>
            <person name="Miller A.N."/>
            <person name="Grigoriev I.V."/>
            <person name="Debuchy R."/>
            <person name="Gladieux P."/>
            <person name="Hiltunen Thoren M."/>
            <person name="Johannesson H."/>
        </authorList>
    </citation>
    <scope>NUCLEOTIDE SEQUENCE</scope>
    <source>
        <strain evidence="1">PSN309</strain>
    </source>
</reference>
<dbReference type="GO" id="GO:0016020">
    <property type="term" value="C:membrane"/>
    <property type="evidence" value="ECO:0007669"/>
    <property type="project" value="InterPro"/>
</dbReference>
<reference evidence="1" key="2">
    <citation type="submission" date="2023-05" db="EMBL/GenBank/DDBJ databases">
        <authorList>
            <consortium name="Lawrence Berkeley National Laboratory"/>
            <person name="Steindorff A."/>
            <person name="Hensen N."/>
            <person name="Bonometti L."/>
            <person name="Westerberg I."/>
            <person name="Brannstrom I.O."/>
            <person name="Guillou S."/>
            <person name="Cros-Aarteil S."/>
            <person name="Calhoun S."/>
            <person name="Haridas S."/>
            <person name="Kuo A."/>
            <person name="Mondo S."/>
            <person name="Pangilinan J."/>
            <person name="Riley R."/>
            <person name="Labutti K."/>
            <person name="Andreopoulos B."/>
            <person name="Lipzen A."/>
            <person name="Chen C."/>
            <person name="Yanf M."/>
            <person name="Daum C."/>
            <person name="Ng V."/>
            <person name="Clum A."/>
            <person name="Ohm R."/>
            <person name="Martin F."/>
            <person name="Silar P."/>
            <person name="Natvig D."/>
            <person name="Lalanne C."/>
            <person name="Gautier V."/>
            <person name="Ament-Velasquez S.L."/>
            <person name="Kruys A."/>
            <person name="Hutchinson M.I."/>
            <person name="Powell A.J."/>
            <person name="Barry K."/>
            <person name="Miller A.N."/>
            <person name="Grigoriev I.V."/>
            <person name="Debuchy R."/>
            <person name="Gladieux P."/>
            <person name="Thoren M.H."/>
            <person name="Johannesson H."/>
        </authorList>
    </citation>
    <scope>NUCLEOTIDE SEQUENCE</scope>
    <source>
        <strain evidence="1">PSN309</strain>
    </source>
</reference>
<dbReference type="PANTHER" id="PTHR12224:SF0">
    <property type="entry name" value="BETA-1,4-MANNOSYL-GLYCOPROTEIN 4-BETA-N-ACETYLGLUCOSAMINYLTRANSFERASE"/>
    <property type="match status" value="1"/>
</dbReference>
<sequence length="357" mass="42367">MAPRLGRLWRYIRVILMVFVTWQLFQMAVGRNSLLGPATSSRSSDVCRRHGWRRFNPTVPDRPRKVYDLFMINTELDWLEIRLNTTWPEVDYFVIVESNRTFTNLKKPLVLKNNLHKFLKYQDKIIYHQIQYPASFVPRTAWDMEDLQRNSMLTQVFPKLKGAQKPSEGDVIVVSDVDEIPRPETLAALRQCQYPRRLTLRSRFYYYSFQFLHRGEEWAHPQATYYQGLAKTILPNDLRIGDGPWPWKLFEKGNFKNASWHCSSCFETMDEFLTKMKSFAHTSMNAERFREKKRIADRVRNGKDVWDRPTEQFDRIENNQDVPAFLLHNKERFSYLLDRDGPTAGFSDYHDIGGSFE</sequence>
<comment type="caution">
    <text evidence="1">The sequence shown here is derived from an EMBL/GenBank/DDBJ whole genome shotgun (WGS) entry which is preliminary data.</text>
</comment>
<dbReference type="InterPro" id="IPR006813">
    <property type="entry name" value="Glyco_trans_17"/>
</dbReference>
<gene>
    <name evidence="1" type="ORF">QBC35DRAFT_203476</name>
</gene>
<dbReference type="Proteomes" id="UP001302126">
    <property type="component" value="Unassembled WGS sequence"/>
</dbReference>
<dbReference type="AlphaFoldDB" id="A0AAN6X2I0"/>
<evidence type="ECO:0000313" key="2">
    <source>
        <dbReference type="Proteomes" id="UP001302126"/>
    </source>
</evidence>